<keyword evidence="3" id="KW-1185">Reference proteome</keyword>
<sequence length="316" mass="32520">MKLQNAVVDFRNTVRPEYEDYFDPYSEADIARVNAALNAAVGRGFEALNAVGSTRRMRSGTLAITVHYPDGSKPKAQQPSESDLEACKQGICARARDSLIIRLLLDGQVLGSKVVHPPSPGVMALPLPGSVSNQDIAIALNEGVVEKYDFKRDSALLQLVKLPGALISGVAKGLTQGLTDEKTALEAKKDLLTLEREMAAADKAESENNENGNPGSTPSADNANDQGRTSPANPGSDGESLHSAEASGGGVDGVPMGGGAGGAAPGNSSPIDLSQSPGTGVSAGPANALTIRPFSLDVPGFPVAVEAGQPQTQQGK</sequence>
<protein>
    <submittedName>
        <fullName evidence="2">Uncharacterized protein</fullName>
    </submittedName>
</protein>
<geneLocation type="plasmid" evidence="2 3">
    <name>unnamed1</name>
</geneLocation>
<proteinExistence type="predicted"/>
<dbReference type="KEGG" id="ncb:C0V82_24970"/>
<feature type="region of interest" description="Disordered" evidence="1">
    <location>
        <begin position="201"/>
        <end position="286"/>
    </location>
</feature>
<evidence type="ECO:0000256" key="1">
    <source>
        <dbReference type="SAM" id="MobiDB-lite"/>
    </source>
</evidence>
<evidence type="ECO:0000313" key="3">
    <source>
        <dbReference type="Proteomes" id="UP000234752"/>
    </source>
</evidence>
<dbReference type="AlphaFoldDB" id="A0A2K9NKL7"/>
<feature type="compositionally biased region" description="Polar residues" evidence="1">
    <location>
        <begin position="267"/>
        <end position="279"/>
    </location>
</feature>
<gene>
    <name evidence="2" type="ORF">C0V82_24970</name>
</gene>
<dbReference type="EMBL" id="CP025613">
    <property type="protein sequence ID" value="AUN33593.1"/>
    <property type="molecule type" value="Genomic_DNA"/>
</dbReference>
<feature type="compositionally biased region" description="Low complexity" evidence="1">
    <location>
        <begin position="209"/>
        <end position="219"/>
    </location>
</feature>
<feature type="compositionally biased region" description="Polar residues" evidence="1">
    <location>
        <begin position="220"/>
        <end position="233"/>
    </location>
</feature>
<reference evidence="2 3" key="1">
    <citation type="submission" date="2017-12" db="EMBL/GenBank/DDBJ databases">
        <title>Genomes of bacteria within cyanobacterial aggregates.</title>
        <authorList>
            <person name="Cai H."/>
        </authorList>
    </citation>
    <scope>NUCLEOTIDE SEQUENCE [LARGE SCALE GENOMIC DNA]</scope>
    <source>
        <strain evidence="2 3">TH16</strain>
        <plasmid evidence="2 3">unnamed1</plasmid>
    </source>
</reference>
<organism evidence="2 3">
    <name type="scientific">Niveispirillum cyanobacteriorum</name>
    <dbReference type="NCBI Taxonomy" id="1612173"/>
    <lineage>
        <taxon>Bacteria</taxon>
        <taxon>Pseudomonadati</taxon>
        <taxon>Pseudomonadota</taxon>
        <taxon>Alphaproteobacteria</taxon>
        <taxon>Rhodospirillales</taxon>
        <taxon>Azospirillaceae</taxon>
        <taxon>Niveispirillum</taxon>
    </lineage>
</organism>
<evidence type="ECO:0000313" key="2">
    <source>
        <dbReference type="EMBL" id="AUN33593.1"/>
    </source>
</evidence>
<dbReference type="Proteomes" id="UP000234752">
    <property type="component" value="Plasmid unnamed1"/>
</dbReference>
<keyword evidence="2" id="KW-0614">Plasmid</keyword>
<feature type="compositionally biased region" description="Gly residues" evidence="1">
    <location>
        <begin position="247"/>
        <end position="264"/>
    </location>
</feature>
<name>A0A2K9NKL7_9PROT</name>
<accession>A0A2K9NKL7</accession>